<evidence type="ECO:0000313" key="2">
    <source>
        <dbReference type="Proteomes" id="UP000826212"/>
    </source>
</evidence>
<sequence length="478" mass="53034">MALVNNTMIIRRQLISRLAQLIRQKELSKIIDRIPLELAPRNMEAQRRCCIFKERAIARYKTFPLLGFIPNDEDDELITLSQLVEDACQREKPSSKILTVVDEACSNCVKVNYVVTNLCKGCVASPCYMNCPKSAIHFNRNGQAEIDHEKCVNCGICQKACPYHSIVYVPVPCEESCPVGAISKDENGNERIDDEKCIYCGKCVNACPFGSIFEISHIIDIFRAMEIGEKVIALPAPSIMGQYREPMSKIATALKNLGFHDVIEVAEGATITTNNESVELQEKLNEGQLFMTTSCCPSYVQAVEKHMPGVKPFVSHTKSPMYYAAEIAREKYPDAKLVFIGPCIAKRKEAQQDPNIDFIMTFEEVDAFFDGFNIRVSDQEMSKLETIDHESRNYGQSGGVAAAVLARDLKVDVNEMKINGINKKSMALLKSFAKGRATANFIEVMACEGGCVGGPSANVDAVKGRKQLDASIKQCYSD</sequence>
<organism evidence="1 2">
    <name type="scientific">Halosquirtibacter laminarini</name>
    <dbReference type="NCBI Taxonomy" id="3374600"/>
    <lineage>
        <taxon>Bacteria</taxon>
        <taxon>Pseudomonadati</taxon>
        <taxon>Bacteroidota</taxon>
        <taxon>Bacteroidia</taxon>
        <taxon>Marinilabiliales</taxon>
        <taxon>Prolixibacteraceae</taxon>
        <taxon>Halosquirtibacter</taxon>
    </lineage>
</organism>
<reference evidence="1" key="1">
    <citation type="submission" date="2021-08" db="EMBL/GenBank/DDBJ databases">
        <title>Novel anaerobic bacterium isolated from sea squirt in East Sea, Republic of Korea.</title>
        <authorList>
            <person name="Nguyen T.H."/>
            <person name="Li Z."/>
            <person name="Lee Y.-J."/>
            <person name="Ko J."/>
            <person name="Kim S.-G."/>
        </authorList>
    </citation>
    <scope>NUCLEOTIDE SEQUENCE</scope>
    <source>
        <strain evidence="1">KCTC 25031</strain>
    </source>
</reference>
<proteinExistence type="predicted"/>
<protein>
    <submittedName>
        <fullName evidence="1">Monomeric [FeFe] hydrogenase</fullName>
    </submittedName>
</protein>
<accession>A0AC61NNY7</accession>
<name>A0AC61NNY7_9BACT</name>
<gene>
    <name evidence="1" type="ORF">K4L44_14140</name>
</gene>
<dbReference type="Proteomes" id="UP000826212">
    <property type="component" value="Chromosome"/>
</dbReference>
<dbReference type="EMBL" id="CP081303">
    <property type="protein sequence ID" value="QZE13692.1"/>
    <property type="molecule type" value="Genomic_DNA"/>
</dbReference>
<evidence type="ECO:0000313" key="1">
    <source>
        <dbReference type="EMBL" id="QZE13692.1"/>
    </source>
</evidence>
<keyword evidence="2" id="KW-1185">Reference proteome</keyword>